<comment type="caution">
    <text evidence="2">The sequence shown here is derived from an EMBL/GenBank/DDBJ whole genome shotgun (WGS) entry which is preliminary data.</text>
</comment>
<evidence type="ECO:0000313" key="2">
    <source>
        <dbReference type="EMBL" id="MDN4165581.1"/>
    </source>
</evidence>
<sequence length="190" mass="21868">MRSTCLLSLLLSFLHGFALAQSVEEPNPKPDYLAFQTGFMADRYNSLGVRIFFEYQKGIKNNWQYGITYEQSRHLGLLVTDQINELPSNLSQLSFNTYYDLHLIKDRLFWTVGLGIGATHVYWDDKNHLGLSINASMTLNIRMGKRLYLQSSPLLVLAPFSRIYYSPMNVESFDNFFSFTAFPIGIKVKL</sequence>
<dbReference type="Proteomes" id="UP001168552">
    <property type="component" value="Unassembled WGS sequence"/>
</dbReference>
<feature type="signal peptide" evidence="1">
    <location>
        <begin position="1"/>
        <end position="20"/>
    </location>
</feature>
<keyword evidence="3" id="KW-1185">Reference proteome</keyword>
<accession>A0ABT8F5S4</accession>
<dbReference type="RefSeq" id="WP_320004112.1">
    <property type="nucleotide sequence ID" value="NZ_JAUHJS010000004.1"/>
</dbReference>
<proteinExistence type="predicted"/>
<reference evidence="2" key="1">
    <citation type="submission" date="2023-06" db="EMBL/GenBank/DDBJ databases">
        <title>Cytophagales bacterium Strain LB-30, isolated from soil.</title>
        <authorList>
            <person name="Liu B."/>
        </authorList>
    </citation>
    <scope>NUCLEOTIDE SEQUENCE</scope>
    <source>
        <strain evidence="2">LB-30</strain>
    </source>
</reference>
<evidence type="ECO:0000256" key="1">
    <source>
        <dbReference type="SAM" id="SignalP"/>
    </source>
</evidence>
<evidence type="ECO:0000313" key="3">
    <source>
        <dbReference type="Proteomes" id="UP001168552"/>
    </source>
</evidence>
<evidence type="ECO:0008006" key="4">
    <source>
        <dbReference type="Google" id="ProtNLM"/>
    </source>
</evidence>
<keyword evidence="1" id="KW-0732">Signal</keyword>
<gene>
    <name evidence="2" type="ORF">QWY31_08715</name>
</gene>
<dbReference type="EMBL" id="JAUHJS010000004">
    <property type="protein sequence ID" value="MDN4165581.1"/>
    <property type="molecule type" value="Genomic_DNA"/>
</dbReference>
<organism evidence="2 3">
    <name type="scientific">Shiella aurantiaca</name>
    <dbReference type="NCBI Taxonomy" id="3058365"/>
    <lineage>
        <taxon>Bacteria</taxon>
        <taxon>Pseudomonadati</taxon>
        <taxon>Bacteroidota</taxon>
        <taxon>Cytophagia</taxon>
        <taxon>Cytophagales</taxon>
        <taxon>Shiellaceae</taxon>
        <taxon>Shiella</taxon>
    </lineage>
</organism>
<name>A0ABT8F5S4_9BACT</name>
<feature type="chain" id="PRO_5046430884" description="Outer membrane protein beta-barrel domain-containing protein" evidence="1">
    <location>
        <begin position="21"/>
        <end position="190"/>
    </location>
</feature>
<protein>
    <recommendedName>
        <fullName evidence="4">Outer membrane protein beta-barrel domain-containing protein</fullName>
    </recommendedName>
</protein>